<dbReference type="Proteomes" id="UP000245370">
    <property type="component" value="Unassembled WGS sequence"/>
</dbReference>
<gene>
    <name evidence="4" type="ORF">DIT68_06555</name>
</gene>
<name>A0A2U2XD67_9FLAO</name>
<keyword evidence="5" id="KW-1185">Reference proteome</keyword>
<keyword evidence="1 2" id="KW-0732">Signal</keyword>
<reference evidence="4 5" key="1">
    <citation type="submission" date="2018-05" db="EMBL/GenBank/DDBJ databases">
        <title>Brumimicrobium oceani sp. nov., isolated from coastal sediment.</title>
        <authorList>
            <person name="Kou Y."/>
        </authorList>
    </citation>
    <scope>NUCLEOTIDE SEQUENCE [LARGE SCALE GENOMIC DNA]</scope>
    <source>
        <strain evidence="4 5">C305</strain>
    </source>
</reference>
<dbReference type="RefSeq" id="WP_109359028.1">
    <property type="nucleotide sequence ID" value="NZ_QFRJ01000004.1"/>
</dbReference>
<evidence type="ECO:0000259" key="3">
    <source>
        <dbReference type="Pfam" id="PF18962"/>
    </source>
</evidence>
<accession>A0A2U2XD67</accession>
<proteinExistence type="predicted"/>
<dbReference type="OrthoDB" id="1391467at2"/>
<dbReference type="InterPro" id="IPR026444">
    <property type="entry name" value="Secre_tail"/>
</dbReference>
<protein>
    <recommendedName>
        <fullName evidence="3">Secretion system C-terminal sorting domain-containing protein</fullName>
    </recommendedName>
</protein>
<dbReference type="AlphaFoldDB" id="A0A2U2XD67"/>
<feature type="domain" description="Secretion system C-terminal sorting" evidence="3">
    <location>
        <begin position="213"/>
        <end position="275"/>
    </location>
</feature>
<dbReference type="EMBL" id="QFRJ01000004">
    <property type="protein sequence ID" value="PWH85749.1"/>
    <property type="molecule type" value="Genomic_DNA"/>
</dbReference>
<evidence type="ECO:0000313" key="5">
    <source>
        <dbReference type="Proteomes" id="UP000245370"/>
    </source>
</evidence>
<evidence type="ECO:0000313" key="4">
    <source>
        <dbReference type="EMBL" id="PWH85749.1"/>
    </source>
</evidence>
<sequence>MKKIILIFVLLCFYQISEAQTFQFQMFFEDAIGNKDTLTIGYDFNGTELIDSSFGEENIIGIPLDSTFDVRISDAFYHFGNATFHTKKQILPNLCAGGWFPIVAIDIKCENWPVVATWDNSLFYNECREGSVFTSINPGGWWDTGSPSDLYRAELTSLNQVTFMSNYDPFWEVNENYAYINSSNDTIPYFWMAFGDLSLITLGVENISADFKLYPNPVKDLLYIDTSAEFVKEVILVDMVGRRKNVEFKNGSIDLRSFKSGYYQVIINGNDGESKNMKVLKE</sequence>
<evidence type="ECO:0000256" key="2">
    <source>
        <dbReference type="SAM" id="SignalP"/>
    </source>
</evidence>
<comment type="caution">
    <text evidence="4">The sequence shown here is derived from an EMBL/GenBank/DDBJ whole genome shotgun (WGS) entry which is preliminary data.</text>
</comment>
<dbReference type="Pfam" id="PF18962">
    <property type="entry name" value="Por_Secre_tail"/>
    <property type="match status" value="1"/>
</dbReference>
<reference evidence="4 5" key="2">
    <citation type="submission" date="2018-05" db="EMBL/GenBank/DDBJ databases">
        <authorList>
            <person name="Lanie J.A."/>
            <person name="Ng W.-L."/>
            <person name="Kazmierczak K.M."/>
            <person name="Andrzejewski T.M."/>
            <person name="Davidsen T.M."/>
            <person name="Wayne K.J."/>
            <person name="Tettelin H."/>
            <person name="Glass J.I."/>
            <person name="Rusch D."/>
            <person name="Podicherti R."/>
            <person name="Tsui H.-C.T."/>
            <person name="Winkler M.E."/>
        </authorList>
    </citation>
    <scope>NUCLEOTIDE SEQUENCE [LARGE SCALE GENOMIC DNA]</scope>
    <source>
        <strain evidence="4 5">C305</strain>
    </source>
</reference>
<organism evidence="4 5">
    <name type="scientific">Brumimicrobium oceani</name>
    <dbReference type="NCBI Taxonomy" id="2100725"/>
    <lineage>
        <taxon>Bacteria</taxon>
        <taxon>Pseudomonadati</taxon>
        <taxon>Bacteroidota</taxon>
        <taxon>Flavobacteriia</taxon>
        <taxon>Flavobacteriales</taxon>
        <taxon>Crocinitomicaceae</taxon>
        <taxon>Brumimicrobium</taxon>
    </lineage>
</organism>
<feature type="signal peptide" evidence="2">
    <location>
        <begin position="1"/>
        <end position="19"/>
    </location>
</feature>
<dbReference type="NCBIfam" id="TIGR04183">
    <property type="entry name" value="Por_Secre_tail"/>
    <property type="match status" value="1"/>
</dbReference>
<feature type="chain" id="PRO_5015564627" description="Secretion system C-terminal sorting domain-containing protein" evidence="2">
    <location>
        <begin position="20"/>
        <end position="282"/>
    </location>
</feature>
<evidence type="ECO:0000256" key="1">
    <source>
        <dbReference type="ARBA" id="ARBA00022729"/>
    </source>
</evidence>